<name>A0AA49J975_9BACT</name>
<dbReference type="KEGG" id="msaa:QYS49_25265"/>
<dbReference type="Proteomes" id="UP001230496">
    <property type="component" value="Chromosome"/>
</dbReference>
<dbReference type="EMBL" id="CP129971">
    <property type="protein sequence ID" value="WKK74938.1"/>
    <property type="molecule type" value="Genomic_DNA"/>
</dbReference>
<feature type="signal peptide" evidence="1">
    <location>
        <begin position="1"/>
        <end position="19"/>
    </location>
</feature>
<protein>
    <recommendedName>
        <fullName evidence="4">EF-hand domain-containing protein</fullName>
    </recommendedName>
</protein>
<evidence type="ECO:0008006" key="4">
    <source>
        <dbReference type="Google" id="ProtNLM"/>
    </source>
</evidence>
<reference evidence="2 3" key="1">
    <citation type="submission" date="2023-08" db="EMBL/GenBank/DDBJ databases">
        <title>Comparative genomics and taxonomic characterization of three novel marine species of genus Marivirga.</title>
        <authorList>
            <person name="Muhammad N."/>
            <person name="Kim S.-G."/>
        </authorList>
    </citation>
    <scope>NUCLEOTIDE SEQUENCE [LARGE SCALE GENOMIC DNA]</scope>
    <source>
        <strain evidence="2 3">BDSF4-3</strain>
    </source>
</reference>
<organism evidence="2 3">
    <name type="scientific">Marivirga salinarum</name>
    <dbReference type="NCBI Taxonomy" id="3059078"/>
    <lineage>
        <taxon>Bacteria</taxon>
        <taxon>Pseudomonadati</taxon>
        <taxon>Bacteroidota</taxon>
        <taxon>Cytophagia</taxon>
        <taxon>Cytophagales</taxon>
        <taxon>Marivirgaceae</taxon>
        <taxon>Marivirga</taxon>
    </lineage>
</organism>
<dbReference type="AlphaFoldDB" id="A0AA49J975"/>
<sequence length="216" mass="25567">MRSILLIFILFNYSSCIVAQDTDKCYQKTQSKSDIKKLEPVICIPEDFYIVDIYEKDLNNDGKIDKVAEWFKEDLSNGDTIFHSIYFQELDSTFTHFETYGNLSQLYFDIQSQSNDVILEDSLLNEIKFSYQYYGGLPTFYEGGFSIEFYTDAAGYKKLFFEFSEDKNDFILRKEQDWLAPRTATWTEDEKMENEIIYTVQEGMSIKDFNMLEYLE</sequence>
<evidence type="ECO:0000313" key="2">
    <source>
        <dbReference type="EMBL" id="WKK74938.1"/>
    </source>
</evidence>
<proteinExistence type="predicted"/>
<keyword evidence="1" id="KW-0732">Signal</keyword>
<feature type="chain" id="PRO_5041257384" description="EF-hand domain-containing protein" evidence="1">
    <location>
        <begin position="20"/>
        <end position="216"/>
    </location>
</feature>
<gene>
    <name evidence="2" type="ORF">QYS49_25265</name>
</gene>
<evidence type="ECO:0000313" key="3">
    <source>
        <dbReference type="Proteomes" id="UP001230496"/>
    </source>
</evidence>
<keyword evidence="3" id="KW-1185">Reference proteome</keyword>
<dbReference type="RefSeq" id="WP_308347150.1">
    <property type="nucleotide sequence ID" value="NZ_CP129971.1"/>
</dbReference>
<accession>A0AA49J975</accession>
<evidence type="ECO:0000256" key="1">
    <source>
        <dbReference type="SAM" id="SignalP"/>
    </source>
</evidence>